<evidence type="ECO:0000313" key="3">
    <source>
        <dbReference type="Proteomes" id="UP000286031"/>
    </source>
</evidence>
<dbReference type="Proteomes" id="UP000286031">
    <property type="component" value="Unassembled WGS sequence"/>
</dbReference>
<dbReference type="AlphaFoldDB" id="A0A139KXY8"/>
<dbReference type="RefSeq" id="WP_008775954.1">
    <property type="nucleotide sequence ID" value="NZ_JAQCPI010000009.1"/>
</dbReference>
<proteinExistence type="predicted"/>
<accession>A0A139KXY8</accession>
<evidence type="ECO:0000313" key="4">
    <source>
        <dbReference type="Proteomes" id="UP000365824"/>
    </source>
</evidence>
<protein>
    <submittedName>
        <fullName evidence="2">DUF4747 family protein</fullName>
    </submittedName>
</protein>
<dbReference type="Proteomes" id="UP000365824">
    <property type="component" value="Unassembled WGS sequence"/>
</dbReference>
<sequence>MEQTKESKRIIGGKMYVINIKSRYEQTPQKYVKLFEQLYAKDPLILLHSNRYISIKQLLKSEYLEDDGTPRMLLIKLISYDILNPDAFYDKKTKTQVKIDINPDIVANLKEVELYFIPKVHRLIVSISSKIGINQVMKYLTHSFAETASNGAVDINIEKSRDIITRVLNAHKIFLIDADITFSNKDFTEGFIAKFDKKIKDARPRNVKFKMEGTDEEPLKKEEDGIIEAIVNMSRSNGTMIARVQEKENGKPIKIDTKDYPMRIEIKDTEKNYFNKIYTELCSIFGHNQ</sequence>
<evidence type="ECO:0000313" key="2">
    <source>
        <dbReference type="EMBL" id="RGX10440.1"/>
    </source>
</evidence>
<dbReference type="Pfam" id="PF15931">
    <property type="entry name" value="DUF4747"/>
    <property type="match status" value="1"/>
</dbReference>
<organism evidence="2 3">
    <name type="scientific">Bacteroides ovatus</name>
    <dbReference type="NCBI Taxonomy" id="28116"/>
    <lineage>
        <taxon>Bacteria</taxon>
        <taxon>Pseudomonadati</taxon>
        <taxon>Bacteroidota</taxon>
        <taxon>Bacteroidia</taxon>
        <taxon>Bacteroidales</taxon>
        <taxon>Bacteroidaceae</taxon>
        <taxon>Bacteroides</taxon>
    </lineage>
</organism>
<gene>
    <name evidence="2" type="ORF">DWV35_10065</name>
    <name evidence="1" type="ORF">F3F25_16880</name>
</gene>
<reference evidence="2 3" key="1">
    <citation type="submission" date="2018-08" db="EMBL/GenBank/DDBJ databases">
        <title>A genome reference for cultivated species of the human gut microbiota.</title>
        <authorList>
            <person name="Zou Y."/>
            <person name="Xue W."/>
            <person name="Luo G."/>
        </authorList>
    </citation>
    <scope>NUCLEOTIDE SEQUENCE [LARGE SCALE GENOMIC DNA]</scope>
    <source>
        <strain evidence="2 3">AF04-46</strain>
    </source>
</reference>
<name>A0A139KXY8_BACOV</name>
<dbReference type="EMBL" id="QSBI01000010">
    <property type="protein sequence ID" value="RGX10440.1"/>
    <property type="molecule type" value="Genomic_DNA"/>
</dbReference>
<dbReference type="InterPro" id="IPR031832">
    <property type="entry name" value="DUF4747"/>
</dbReference>
<comment type="caution">
    <text evidence="2">The sequence shown here is derived from an EMBL/GenBank/DDBJ whole genome shotgun (WGS) entry which is preliminary data.</text>
</comment>
<evidence type="ECO:0000313" key="1">
    <source>
        <dbReference type="EMBL" id="KAA3926570.1"/>
    </source>
</evidence>
<dbReference type="EMBL" id="VWLB01000029">
    <property type="protein sequence ID" value="KAA3926570.1"/>
    <property type="molecule type" value="Genomic_DNA"/>
</dbReference>
<reference evidence="1 4" key="2">
    <citation type="journal article" date="2019" name="Nat. Med.">
        <title>A library of human gut bacterial isolates paired with longitudinal multiomics data enables mechanistic microbiome research.</title>
        <authorList>
            <person name="Poyet M."/>
            <person name="Groussin M."/>
            <person name="Gibbons S.M."/>
            <person name="Avila-Pacheco J."/>
            <person name="Jiang X."/>
            <person name="Kearney S.M."/>
            <person name="Perrotta A.R."/>
            <person name="Berdy B."/>
            <person name="Zhao S."/>
            <person name="Lieberman T.D."/>
            <person name="Swanson P.K."/>
            <person name="Smith M."/>
            <person name="Roesemann S."/>
            <person name="Alexander J.E."/>
            <person name="Rich S.A."/>
            <person name="Livny J."/>
            <person name="Vlamakis H."/>
            <person name="Clish C."/>
            <person name="Bullock K."/>
            <person name="Deik A."/>
            <person name="Scott J."/>
            <person name="Pierce K.A."/>
            <person name="Xavier R.J."/>
            <person name="Alm E.J."/>
        </authorList>
    </citation>
    <scope>NUCLEOTIDE SEQUENCE [LARGE SCALE GENOMIC DNA]</scope>
    <source>
        <strain evidence="1 4">BIOML-A160</strain>
    </source>
</reference>